<dbReference type="PANTHER" id="PTHR43846:SF1">
    <property type="entry name" value="TRNA URIDINE(34) HYDROXYLASE"/>
    <property type="match status" value="1"/>
</dbReference>
<dbReference type="PANTHER" id="PTHR43846">
    <property type="entry name" value="UPF0176 PROTEIN YCEA"/>
    <property type="match status" value="1"/>
</dbReference>
<keyword evidence="3" id="KW-1185">Reference proteome</keyword>
<comment type="caution">
    <text evidence="2">The sequence shown here is derived from an EMBL/GenBank/DDBJ whole genome shotgun (WGS) entry which is preliminary data.</text>
</comment>
<protein>
    <submittedName>
        <fullName evidence="2">UPF0176 protein</fullName>
    </submittedName>
</protein>
<name>A0A1R1PBK5_ZANCU</name>
<dbReference type="Gene3D" id="3.30.70.100">
    <property type="match status" value="1"/>
</dbReference>
<reference evidence="3" key="1">
    <citation type="submission" date="2017-01" db="EMBL/GenBank/DDBJ databases">
        <authorList>
            <person name="Wang Y."/>
            <person name="White M."/>
            <person name="Kvist S."/>
            <person name="Moncalvo J.-M."/>
        </authorList>
    </citation>
    <scope>NUCLEOTIDE SEQUENCE [LARGE SCALE GENOMIC DNA]</scope>
    <source>
        <strain evidence="3">COL-18-3</strain>
    </source>
</reference>
<dbReference type="SUPFAM" id="SSF52821">
    <property type="entry name" value="Rhodanese/Cell cycle control phosphatase"/>
    <property type="match status" value="1"/>
</dbReference>
<dbReference type="InterPro" id="IPR036873">
    <property type="entry name" value="Rhodanese-like_dom_sf"/>
</dbReference>
<dbReference type="InterPro" id="IPR040503">
    <property type="entry name" value="TRHO_N"/>
</dbReference>
<evidence type="ECO:0000313" key="3">
    <source>
        <dbReference type="Proteomes" id="UP000188320"/>
    </source>
</evidence>
<dbReference type="EMBL" id="LSSK01001954">
    <property type="protein sequence ID" value="OMH78365.1"/>
    <property type="molecule type" value="Genomic_DNA"/>
</dbReference>
<accession>A0A1R1PBK5</accession>
<dbReference type="PROSITE" id="PS50206">
    <property type="entry name" value="RHODANESE_3"/>
    <property type="match status" value="1"/>
</dbReference>
<organism evidence="2 3">
    <name type="scientific">Zancudomyces culisetae</name>
    <name type="common">Gut fungus</name>
    <name type="synonym">Smittium culisetae</name>
    <dbReference type="NCBI Taxonomy" id="1213189"/>
    <lineage>
        <taxon>Eukaryota</taxon>
        <taxon>Fungi</taxon>
        <taxon>Fungi incertae sedis</taxon>
        <taxon>Zoopagomycota</taxon>
        <taxon>Kickxellomycotina</taxon>
        <taxon>Harpellomycetes</taxon>
        <taxon>Harpellales</taxon>
        <taxon>Legeriomycetaceae</taxon>
        <taxon>Zancudomyces</taxon>
    </lineage>
</organism>
<dbReference type="InterPro" id="IPR022111">
    <property type="entry name" value="Rhodanese_C"/>
</dbReference>
<dbReference type="Proteomes" id="UP000188320">
    <property type="component" value="Unassembled WGS sequence"/>
</dbReference>
<feature type="domain" description="Rhodanese" evidence="1">
    <location>
        <begin position="179"/>
        <end position="270"/>
    </location>
</feature>
<proteinExistence type="predicted"/>
<dbReference type="Pfam" id="PF00581">
    <property type="entry name" value="Rhodanese"/>
    <property type="match status" value="1"/>
</dbReference>
<gene>
    <name evidence="2" type="ORF">AX774_g8248</name>
</gene>
<dbReference type="Gene3D" id="3.40.250.10">
    <property type="entry name" value="Rhodanese-like domain"/>
    <property type="match status" value="1"/>
</dbReference>
<dbReference type="Pfam" id="PF12368">
    <property type="entry name" value="Rhodanese_C"/>
    <property type="match status" value="1"/>
</dbReference>
<sequence>MDGSVKDFESKDGYITASFYAFKAIEKTKLEELKKELLSWSKIMAQDDLENSSDIERALDNFEYEDRIRSQIRKLTKAKPVDTRAITGRIYIDENGINAQVSLLGSKVRLLRALIERSEILRGTIPPFNFGLSHERAFKRFHVRIRPLVAAGTTLDLETLKNEPEYLTPQQWHEQLEEKQGEKVLIDMRNTYEFKVGKFKDAECPDVDTFREEMDYVREKYGDKKEKEIYMYCTGGIRCSVAGAILKSEGFSNVKTLKGGVIAYGKWLKNVSKEKSSESREIQSLFIGKNFTFDKRLGEPVTQDIVGRCDQCNEPCDTFTNCANMSCNILFIQCENCRKKHKGTCGSHFCMTQVDKPIDLLKKEKNKSVWSYHDRVRPEILFSKMKLGN</sequence>
<dbReference type="InterPro" id="IPR001763">
    <property type="entry name" value="Rhodanese-like_dom"/>
</dbReference>
<dbReference type="SMART" id="SM00450">
    <property type="entry name" value="RHOD"/>
    <property type="match status" value="1"/>
</dbReference>
<dbReference type="AlphaFoldDB" id="A0A1R1PBK5"/>
<dbReference type="OrthoDB" id="25002at2759"/>
<dbReference type="Pfam" id="PF17773">
    <property type="entry name" value="UPF0176_N"/>
    <property type="match status" value="1"/>
</dbReference>
<evidence type="ECO:0000259" key="1">
    <source>
        <dbReference type="PROSITE" id="PS50206"/>
    </source>
</evidence>
<evidence type="ECO:0000313" key="2">
    <source>
        <dbReference type="EMBL" id="OMH78365.1"/>
    </source>
</evidence>